<keyword evidence="4 7" id="KW-0812">Transmembrane</keyword>
<feature type="domain" description="Mechanosensitive ion channel transmembrane helices 2/3" evidence="10">
    <location>
        <begin position="66"/>
        <end position="105"/>
    </location>
</feature>
<dbReference type="InterPro" id="IPR011014">
    <property type="entry name" value="MscS_channel_TM-2"/>
</dbReference>
<evidence type="ECO:0000256" key="5">
    <source>
        <dbReference type="ARBA" id="ARBA00022989"/>
    </source>
</evidence>
<evidence type="ECO:0000256" key="1">
    <source>
        <dbReference type="ARBA" id="ARBA00004651"/>
    </source>
</evidence>
<dbReference type="Gene3D" id="1.10.287.1260">
    <property type="match status" value="1"/>
</dbReference>
<comment type="similarity">
    <text evidence="2">Belongs to the MscS (TC 1.A.23) family.</text>
</comment>
<dbReference type="Pfam" id="PF21082">
    <property type="entry name" value="MS_channel_3rd"/>
    <property type="match status" value="1"/>
</dbReference>
<dbReference type="SUPFAM" id="SSF50182">
    <property type="entry name" value="Sm-like ribonucleoproteins"/>
    <property type="match status" value="1"/>
</dbReference>
<evidence type="ECO:0000313" key="12">
    <source>
        <dbReference type="Proteomes" id="UP000547674"/>
    </source>
</evidence>
<dbReference type="InterPro" id="IPR049278">
    <property type="entry name" value="MS_channel_C"/>
</dbReference>
<dbReference type="InterPro" id="IPR023408">
    <property type="entry name" value="MscS_beta-dom_sf"/>
</dbReference>
<dbReference type="EMBL" id="JABDJR010000485">
    <property type="protein sequence ID" value="NNF07480.1"/>
    <property type="molecule type" value="Genomic_DNA"/>
</dbReference>
<protein>
    <submittedName>
        <fullName evidence="11">Mechanosensitive ion channel</fullName>
    </submittedName>
</protein>
<evidence type="ECO:0000313" key="11">
    <source>
        <dbReference type="EMBL" id="NNF07480.1"/>
    </source>
</evidence>
<sequence>MDQSTWTKITEEVIPLITQWGIQVLGAIVILIVGRIIAGWAASMVSKALRKSKTDETLIGFLSAMVRYGILAFALIAALKKFGVETTSFVAVLGAAGLAIGLALQGSLANFAAGVMMLIFKPIKVGDLIEAGGNLGVVRKVGLFVTSMDSLENKRIIIPNATLTGDVITNLTTNGTLRVDLVAGIGYGDQIPKAKKILEEICASHPKVLKDPAPQVAVSELGDSSVNFVVRPWCKVEDYWDVYFDVTEAIKLRFDENSVSIPFPQRDVHLFQAQS</sequence>
<dbReference type="InterPro" id="IPR006685">
    <property type="entry name" value="MscS_channel_2nd"/>
</dbReference>
<dbReference type="InterPro" id="IPR045275">
    <property type="entry name" value="MscS_archaea/bacteria_type"/>
</dbReference>
<accession>A0A7Y2EAD1</accession>
<gene>
    <name evidence="11" type="ORF">HKN21_12030</name>
</gene>
<keyword evidence="5 7" id="KW-1133">Transmembrane helix</keyword>
<evidence type="ECO:0000256" key="3">
    <source>
        <dbReference type="ARBA" id="ARBA00022475"/>
    </source>
</evidence>
<organism evidence="11 12">
    <name type="scientific">Eiseniibacteriota bacterium</name>
    <dbReference type="NCBI Taxonomy" id="2212470"/>
    <lineage>
        <taxon>Bacteria</taxon>
        <taxon>Candidatus Eiseniibacteriota</taxon>
    </lineage>
</organism>
<comment type="caution">
    <text evidence="11">The sequence shown here is derived from an EMBL/GenBank/DDBJ whole genome shotgun (WGS) entry which is preliminary data.</text>
</comment>
<keyword evidence="3" id="KW-1003">Cell membrane</keyword>
<dbReference type="Pfam" id="PF21088">
    <property type="entry name" value="MS_channel_1st"/>
    <property type="match status" value="1"/>
</dbReference>
<comment type="subcellular location">
    <subcellularLocation>
        <location evidence="1">Cell membrane</location>
        <topology evidence="1">Multi-pass membrane protein</topology>
    </subcellularLocation>
</comment>
<dbReference type="InterPro" id="IPR049142">
    <property type="entry name" value="MS_channel_1st"/>
</dbReference>
<dbReference type="PANTHER" id="PTHR30221">
    <property type="entry name" value="SMALL-CONDUCTANCE MECHANOSENSITIVE CHANNEL"/>
    <property type="match status" value="1"/>
</dbReference>
<evidence type="ECO:0000256" key="7">
    <source>
        <dbReference type="SAM" id="Phobius"/>
    </source>
</evidence>
<keyword evidence="6 7" id="KW-0472">Membrane</keyword>
<dbReference type="Pfam" id="PF05552">
    <property type="entry name" value="MS_channel_1st_1"/>
    <property type="match status" value="1"/>
</dbReference>
<feature type="transmembrane region" description="Helical" evidence="7">
    <location>
        <begin position="20"/>
        <end position="45"/>
    </location>
</feature>
<dbReference type="SUPFAM" id="SSF82689">
    <property type="entry name" value="Mechanosensitive channel protein MscS (YggB), C-terminal domain"/>
    <property type="match status" value="1"/>
</dbReference>
<feature type="transmembrane region" description="Helical" evidence="7">
    <location>
        <begin position="57"/>
        <end position="79"/>
    </location>
</feature>
<feature type="domain" description="Mechanosensitive ion channel MscS C-terminal" evidence="9">
    <location>
        <begin position="181"/>
        <end position="261"/>
    </location>
</feature>
<evidence type="ECO:0000256" key="4">
    <source>
        <dbReference type="ARBA" id="ARBA00022692"/>
    </source>
</evidence>
<reference evidence="11 12" key="1">
    <citation type="submission" date="2020-03" db="EMBL/GenBank/DDBJ databases">
        <title>Metabolic flexibility allows generalist bacteria to become dominant in a frequently disturbed ecosystem.</title>
        <authorList>
            <person name="Chen Y.-J."/>
            <person name="Leung P.M."/>
            <person name="Bay S.K."/>
            <person name="Hugenholtz P."/>
            <person name="Kessler A.J."/>
            <person name="Shelley G."/>
            <person name="Waite D.W."/>
            <person name="Cook P.L."/>
            <person name="Greening C."/>
        </authorList>
    </citation>
    <scope>NUCLEOTIDE SEQUENCE [LARGE SCALE GENOMIC DNA]</scope>
    <source>
        <strain evidence="11">SS_bin_28</strain>
    </source>
</reference>
<evidence type="ECO:0000259" key="8">
    <source>
        <dbReference type="Pfam" id="PF00924"/>
    </source>
</evidence>
<proteinExistence type="inferred from homology"/>
<feature type="transmembrane region" description="Helical" evidence="7">
    <location>
        <begin position="91"/>
        <end position="120"/>
    </location>
</feature>
<dbReference type="Proteomes" id="UP000547674">
    <property type="component" value="Unassembled WGS sequence"/>
</dbReference>
<evidence type="ECO:0000259" key="10">
    <source>
        <dbReference type="Pfam" id="PF21088"/>
    </source>
</evidence>
<dbReference type="Gene3D" id="2.30.30.60">
    <property type="match status" value="1"/>
</dbReference>
<dbReference type="SUPFAM" id="SSF82861">
    <property type="entry name" value="Mechanosensitive channel protein MscS (YggB), transmembrane region"/>
    <property type="match status" value="1"/>
</dbReference>
<dbReference type="Pfam" id="PF00924">
    <property type="entry name" value="MS_channel_2nd"/>
    <property type="match status" value="1"/>
</dbReference>
<dbReference type="InterPro" id="IPR008910">
    <property type="entry name" value="MSC_TM_helix"/>
</dbReference>
<dbReference type="AlphaFoldDB" id="A0A7Y2EAD1"/>
<dbReference type="InterPro" id="IPR011066">
    <property type="entry name" value="MscS_channel_C_sf"/>
</dbReference>
<dbReference type="Gene3D" id="3.30.70.100">
    <property type="match status" value="1"/>
</dbReference>
<dbReference type="PANTHER" id="PTHR30221:SF1">
    <property type="entry name" value="SMALL-CONDUCTANCE MECHANOSENSITIVE CHANNEL"/>
    <property type="match status" value="1"/>
</dbReference>
<evidence type="ECO:0000256" key="6">
    <source>
        <dbReference type="ARBA" id="ARBA00023136"/>
    </source>
</evidence>
<dbReference type="GO" id="GO:0008381">
    <property type="term" value="F:mechanosensitive monoatomic ion channel activity"/>
    <property type="evidence" value="ECO:0007669"/>
    <property type="project" value="InterPro"/>
</dbReference>
<name>A0A7Y2EAD1_UNCEI</name>
<evidence type="ECO:0000259" key="9">
    <source>
        <dbReference type="Pfam" id="PF21082"/>
    </source>
</evidence>
<dbReference type="GO" id="GO:0005886">
    <property type="term" value="C:plasma membrane"/>
    <property type="evidence" value="ECO:0007669"/>
    <property type="project" value="UniProtKB-SubCell"/>
</dbReference>
<feature type="domain" description="Mechanosensitive ion channel MscS" evidence="8">
    <location>
        <begin position="107"/>
        <end position="172"/>
    </location>
</feature>
<dbReference type="InterPro" id="IPR010920">
    <property type="entry name" value="LSM_dom_sf"/>
</dbReference>
<evidence type="ECO:0000256" key="2">
    <source>
        <dbReference type="ARBA" id="ARBA00008017"/>
    </source>
</evidence>